<keyword evidence="3" id="KW-1185">Reference proteome</keyword>
<feature type="region of interest" description="Disordered" evidence="1">
    <location>
        <begin position="351"/>
        <end position="384"/>
    </location>
</feature>
<feature type="compositionally biased region" description="Acidic residues" evidence="1">
    <location>
        <begin position="282"/>
        <end position="299"/>
    </location>
</feature>
<dbReference type="Proteomes" id="UP001054902">
    <property type="component" value="Unassembled WGS sequence"/>
</dbReference>
<dbReference type="EMBL" id="BLLK01000057">
    <property type="protein sequence ID" value="GFH57053.1"/>
    <property type="molecule type" value="Genomic_DNA"/>
</dbReference>
<evidence type="ECO:0000256" key="1">
    <source>
        <dbReference type="SAM" id="MobiDB-lite"/>
    </source>
</evidence>
<reference evidence="2 3" key="1">
    <citation type="journal article" date="2021" name="Sci. Rep.">
        <title>The genome of the diatom Chaetoceros tenuissimus carries an ancient integrated fragment of an extant virus.</title>
        <authorList>
            <person name="Hongo Y."/>
            <person name="Kimura K."/>
            <person name="Takaki Y."/>
            <person name="Yoshida Y."/>
            <person name="Baba S."/>
            <person name="Kobayashi G."/>
            <person name="Nagasaki K."/>
            <person name="Hano T."/>
            <person name="Tomaru Y."/>
        </authorList>
    </citation>
    <scope>NUCLEOTIDE SEQUENCE [LARGE SCALE GENOMIC DNA]</scope>
    <source>
        <strain evidence="2 3">NIES-3715</strain>
    </source>
</reference>
<name>A0AAD3D3F6_9STRA</name>
<evidence type="ECO:0000313" key="2">
    <source>
        <dbReference type="EMBL" id="GFH57053.1"/>
    </source>
</evidence>
<accession>A0AAD3D3F6</accession>
<evidence type="ECO:0000313" key="3">
    <source>
        <dbReference type="Proteomes" id="UP001054902"/>
    </source>
</evidence>
<dbReference type="AlphaFoldDB" id="A0AAD3D3F6"/>
<feature type="compositionally biased region" description="Acidic residues" evidence="1">
    <location>
        <begin position="258"/>
        <end position="275"/>
    </location>
</feature>
<organism evidence="2 3">
    <name type="scientific">Chaetoceros tenuissimus</name>
    <dbReference type="NCBI Taxonomy" id="426638"/>
    <lineage>
        <taxon>Eukaryota</taxon>
        <taxon>Sar</taxon>
        <taxon>Stramenopiles</taxon>
        <taxon>Ochrophyta</taxon>
        <taxon>Bacillariophyta</taxon>
        <taxon>Coscinodiscophyceae</taxon>
        <taxon>Chaetocerotophycidae</taxon>
        <taxon>Chaetocerotales</taxon>
        <taxon>Chaetocerotaceae</taxon>
        <taxon>Chaetoceros</taxon>
    </lineage>
</organism>
<feature type="compositionally biased region" description="Basic residues" evidence="1">
    <location>
        <begin position="372"/>
        <end position="384"/>
    </location>
</feature>
<comment type="caution">
    <text evidence="2">The sequence shown here is derived from an EMBL/GenBank/DDBJ whole genome shotgun (WGS) entry which is preliminary data.</text>
</comment>
<proteinExistence type="predicted"/>
<feature type="region of interest" description="Disordered" evidence="1">
    <location>
        <begin position="258"/>
        <end position="299"/>
    </location>
</feature>
<feature type="compositionally biased region" description="Basic and acidic residues" evidence="1">
    <location>
        <begin position="351"/>
        <end position="360"/>
    </location>
</feature>
<sequence>MYAASARNKKGLVKFPASSCKLSTPKKLSPPKIPKKTIQQLLSPYPYDDSMDCALNNLKGGELWNKVAGLSTKSYQKQVVHEIMEVEKETHSVSTNGNVKEITRHLCTCARPAELCKNRGQPITCDQGFTCLHDHGEFDLKGTTSPEFIVKVEKYLLQMVEMDIVMKVVQTRAMTYEETRDYFDELISTIEDGKEDETSKFYGCTFEAKRIKTSFTALYPNADFENGVLKIQRGQIEQMTEAEKAVCDHLRLDFCIGNDDDEEIDDSDSESDGSESEGSSGSDEDEEVHDYDEDDEDDNIMDKVEQLREQRLMERNNVNIYGNIGFILGSAAEVEHYWGLNDVIEADIERQQEQREACVEKKRRSGVVDNKKKNKKKKKRKTEE</sequence>
<protein>
    <submittedName>
        <fullName evidence="2">Uncharacterized protein</fullName>
    </submittedName>
</protein>
<gene>
    <name evidence="2" type="ORF">CTEN210_13529</name>
</gene>